<evidence type="ECO:0000256" key="1">
    <source>
        <dbReference type="ARBA" id="ARBA00000829"/>
    </source>
</evidence>
<dbReference type="SUPFAM" id="SSF51445">
    <property type="entry name" value="(Trans)glycosidases"/>
    <property type="match status" value="1"/>
</dbReference>
<dbReference type="FunFam" id="3.20.20.80:FF:000050">
    <property type="entry name" value="Beta-mannosidase B"/>
    <property type="match status" value="1"/>
</dbReference>
<evidence type="ECO:0000256" key="2">
    <source>
        <dbReference type="ARBA" id="ARBA00012754"/>
    </source>
</evidence>
<dbReference type="InterPro" id="IPR008979">
    <property type="entry name" value="Galactose-bd-like_sf"/>
</dbReference>
<dbReference type="Gene3D" id="2.60.120.260">
    <property type="entry name" value="Galactose-binding domain-like"/>
    <property type="match status" value="1"/>
</dbReference>
<evidence type="ECO:0000256" key="4">
    <source>
        <dbReference type="ARBA" id="ARBA00023295"/>
    </source>
</evidence>
<gene>
    <name evidence="6" type="ORF">SAMN04324258_4030</name>
</gene>
<dbReference type="PANTHER" id="PTHR43730:SF1">
    <property type="entry name" value="BETA-MANNOSIDASE"/>
    <property type="match status" value="1"/>
</dbReference>
<dbReference type="SUPFAM" id="SSF49303">
    <property type="entry name" value="beta-Galactosidase/glucuronidase domain"/>
    <property type="match status" value="1"/>
</dbReference>
<dbReference type="OrthoDB" id="9758603at2"/>
<dbReference type="EC" id="3.2.1.25" evidence="2"/>
<feature type="domain" description="Beta-mannosidase-like galactose-binding" evidence="5">
    <location>
        <begin position="52"/>
        <end position="204"/>
    </location>
</feature>
<dbReference type="Gene3D" id="3.20.20.80">
    <property type="entry name" value="Glycosidases"/>
    <property type="match status" value="1"/>
</dbReference>
<dbReference type="Gene3D" id="2.60.40.10">
    <property type="entry name" value="Immunoglobulins"/>
    <property type="match status" value="1"/>
</dbReference>
<evidence type="ECO:0000256" key="3">
    <source>
        <dbReference type="ARBA" id="ARBA00022801"/>
    </source>
</evidence>
<dbReference type="RefSeq" id="WP_079576386.1">
    <property type="nucleotide sequence ID" value="NZ_FUZQ01000008.1"/>
</dbReference>
<accession>A0A1T5LXG0</accession>
<dbReference type="GO" id="GO:0006516">
    <property type="term" value="P:glycoprotein catabolic process"/>
    <property type="evidence" value="ECO:0007669"/>
    <property type="project" value="TreeGrafter"/>
</dbReference>
<dbReference type="InterPro" id="IPR036156">
    <property type="entry name" value="Beta-gal/glucu_dom_sf"/>
</dbReference>
<keyword evidence="4" id="KW-0326">Glycosidase</keyword>
<name>A0A1T5LXG0_9MICO</name>
<dbReference type="InterPro" id="IPR050887">
    <property type="entry name" value="Beta-mannosidase_GH2"/>
</dbReference>
<proteinExistence type="predicted"/>
<evidence type="ECO:0000313" key="6">
    <source>
        <dbReference type="EMBL" id="SKC80563.1"/>
    </source>
</evidence>
<dbReference type="InterPro" id="IPR054593">
    <property type="entry name" value="Beta-mannosidase-like_N2"/>
</dbReference>
<reference evidence="6 7" key="1">
    <citation type="submission" date="2017-02" db="EMBL/GenBank/DDBJ databases">
        <authorList>
            <person name="Peterson S.W."/>
        </authorList>
    </citation>
    <scope>NUCLEOTIDE SEQUENCE [LARGE SCALE GENOMIC DNA]</scope>
    <source>
        <strain evidence="6 7">DSM 21481</strain>
    </source>
</reference>
<dbReference type="AlphaFoldDB" id="A0A1T5LXG0"/>
<sequence length="839" mass="91379">MHDRNTQGTTAAGTVHRVDLGGPGWTVRWGGGLPAGGAGPSGDVVARLRDGIPASVPGCVHDDLLAAGVIADPYVDDNAAAVRWVGESDWVYEADVELTDALTAGRAELVLDGLATVATVRVNGREAVATANMHRSYAVDVSALVGPGVNRLAVELSSAARAMLDADDGTLPYDWAYPYNRLRVMASSVGWDWAPPLVSAGLWRPARIEAWSGVRLRSHARGEVSADLAGRRVVVAVELDGQDGDVATGEVEVGFGEHRSRHVVAGRDEIVLDVPDAELWWPRGYGPPTLHEVTVALVGTDQEQTHRVGLRRVDLDTTPDAHGRRFVVVINGREVFALGANWIPDDLLVSRTTAGRYAERVDQAVAANMNMLRVWGGGVYEADAFYAACDAAGMLVWQDFAFACAAYPEEEPLRSEVEAEAREQVRRLAAHPSVVVWNGSNENLQGWSDWGWPDQVGSNTWGEGYYRELLPRVVAEEAPGTPYVPSSPFSSTDGVGPNVDGEGTSHLWDQWNLYDHTTYRHHVPRFAAELGFQAPPTWATLSAALTERPVDVRGDALATRQRQVGGMRHLVRRLDGHVPDPDRLLDDVDDWSWATQLNQADALRTAADHLRGSWPRTAGMLVWQLNDAWPGISWSVVDHGGRPKPGWHALRRAYAPRTLAIQPHDGAPRVTLVNDTDAVWQARVVVRRVHVVGGPLRLPAEVEHTVEVAPRSVARWDLPPQVALAGSRRDEVLVADCDGLRAWSALCREDGVRWARPAPAVEAERTPQGWRVRITADVVTCDVALLVDRLDPAARVDDLLTLLLPGETVELDVTGAEAADPAAFGARPVLRTRNDLWHR</sequence>
<dbReference type="InterPro" id="IPR013783">
    <property type="entry name" value="Ig-like_fold"/>
</dbReference>
<dbReference type="Pfam" id="PF22666">
    <property type="entry name" value="Glyco_hydro_2_N2"/>
    <property type="match status" value="1"/>
</dbReference>
<dbReference type="PANTHER" id="PTHR43730">
    <property type="entry name" value="BETA-MANNOSIDASE"/>
    <property type="match status" value="1"/>
</dbReference>
<dbReference type="SUPFAM" id="SSF49785">
    <property type="entry name" value="Galactose-binding domain-like"/>
    <property type="match status" value="1"/>
</dbReference>
<dbReference type="Proteomes" id="UP000189777">
    <property type="component" value="Unassembled WGS sequence"/>
</dbReference>
<evidence type="ECO:0000313" key="7">
    <source>
        <dbReference type="Proteomes" id="UP000189777"/>
    </source>
</evidence>
<dbReference type="GO" id="GO:0005975">
    <property type="term" value="P:carbohydrate metabolic process"/>
    <property type="evidence" value="ECO:0007669"/>
    <property type="project" value="UniProtKB-ARBA"/>
</dbReference>
<organism evidence="6 7">
    <name type="scientific">Krasilnikoviella flava</name>
    <dbReference type="NCBI Taxonomy" id="526729"/>
    <lineage>
        <taxon>Bacteria</taxon>
        <taxon>Bacillati</taxon>
        <taxon>Actinomycetota</taxon>
        <taxon>Actinomycetes</taxon>
        <taxon>Micrococcales</taxon>
        <taxon>Promicromonosporaceae</taxon>
        <taxon>Krasilnikoviella</taxon>
    </lineage>
</organism>
<dbReference type="EMBL" id="FUZQ01000008">
    <property type="protein sequence ID" value="SKC80563.1"/>
    <property type="molecule type" value="Genomic_DNA"/>
</dbReference>
<evidence type="ECO:0000259" key="5">
    <source>
        <dbReference type="Pfam" id="PF22666"/>
    </source>
</evidence>
<keyword evidence="3" id="KW-0378">Hydrolase</keyword>
<keyword evidence="7" id="KW-1185">Reference proteome</keyword>
<protein>
    <recommendedName>
        <fullName evidence="2">beta-mannosidase</fullName>
        <ecNumber evidence="2">3.2.1.25</ecNumber>
    </recommendedName>
</protein>
<dbReference type="STRING" id="526729.SAMN04324258_4030"/>
<comment type="catalytic activity">
    <reaction evidence="1">
        <text>Hydrolysis of terminal, non-reducing beta-D-mannose residues in beta-D-mannosides.</text>
        <dbReference type="EC" id="3.2.1.25"/>
    </reaction>
</comment>
<dbReference type="InterPro" id="IPR017853">
    <property type="entry name" value="GH"/>
</dbReference>
<dbReference type="GO" id="GO:0004567">
    <property type="term" value="F:beta-mannosidase activity"/>
    <property type="evidence" value="ECO:0007669"/>
    <property type="project" value="UniProtKB-EC"/>
</dbReference>